<proteinExistence type="predicted"/>
<dbReference type="AlphaFoldDB" id="K3WYF5"/>
<dbReference type="Proteomes" id="UP000019132">
    <property type="component" value="Unassembled WGS sequence"/>
</dbReference>
<reference evidence="1" key="3">
    <citation type="submission" date="2015-02" db="UniProtKB">
        <authorList>
            <consortium name="EnsemblProtists"/>
        </authorList>
    </citation>
    <scope>IDENTIFICATION</scope>
    <source>
        <strain evidence="1">DAOM BR144</strain>
    </source>
</reference>
<dbReference type="EMBL" id="GL376624">
    <property type="status" value="NOT_ANNOTATED_CDS"/>
    <property type="molecule type" value="Genomic_DNA"/>
</dbReference>
<name>K3WYF5_GLOUD</name>
<sequence>MYLQAGFTACFSISQIVAATKSSQVLSSTLRSLAQEALCVTLETGRQIHHTRFLSDAWS</sequence>
<evidence type="ECO:0000313" key="1">
    <source>
        <dbReference type="EnsemblProtists" id="PYU1_T010004"/>
    </source>
</evidence>
<accession>K3WYF5</accession>
<dbReference type="InParanoid" id="K3WYF5"/>
<reference evidence="2" key="2">
    <citation type="submission" date="2010-04" db="EMBL/GenBank/DDBJ databases">
        <authorList>
            <person name="Buell R."/>
            <person name="Hamilton J."/>
            <person name="Hostetler J."/>
        </authorList>
    </citation>
    <scope>NUCLEOTIDE SEQUENCE [LARGE SCALE GENOMIC DNA]</scope>
    <source>
        <strain evidence="2">DAOM:BR144</strain>
    </source>
</reference>
<dbReference type="VEuPathDB" id="FungiDB:PYU1_G009985"/>
<evidence type="ECO:0000313" key="2">
    <source>
        <dbReference type="Proteomes" id="UP000019132"/>
    </source>
</evidence>
<organism evidence="1 2">
    <name type="scientific">Globisporangium ultimum (strain ATCC 200006 / CBS 805.95 / DAOM BR144)</name>
    <name type="common">Pythium ultimum</name>
    <dbReference type="NCBI Taxonomy" id="431595"/>
    <lineage>
        <taxon>Eukaryota</taxon>
        <taxon>Sar</taxon>
        <taxon>Stramenopiles</taxon>
        <taxon>Oomycota</taxon>
        <taxon>Peronosporomycetes</taxon>
        <taxon>Pythiales</taxon>
        <taxon>Pythiaceae</taxon>
        <taxon>Globisporangium</taxon>
    </lineage>
</organism>
<dbReference type="EnsemblProtists" id="PYU1_T010004">
    <property type="protein sequence ID" value="PYU1_T010004"/>
    <property type="gene ID" value="PYU1_G009985"/>
</dbReference>
<keyword evidence="2" id="KW-1185">Reference proteome</keyword>
<reference evidence="2" key="1">
    <citation type="journal article" date="2010" name="Genome Biol.">
        <title>Genome sequence of the necrotrophic plant pathogen Pythium ultimum reveals original pathogenicity mechanisms and effector repertoire.</title>
        <authorList>
            <person name="Levesque C.A."/>
            <person name="Brouwer H."/>
            <person name="Cano L."/>
            <person name="Hamilton J.P."/>
            <person name="Holt C."/>
            <person name="Huitema E."/>
            <person name="Raffaele S."/>
            <person name="Robideau G.P."/>
            <person name="Thines M."/>
            <person name="Win J."/>
            <person name="Zerillo M.M."/>
            <person name="Beakes G.W."/>
            <person name="Boore J.L."/>
            <person name="Busam D."/>
            <person name="Dumas B."/>
            <person name="Ferriera S."/>
            <person name="Fuerstenberg S.I."/>
            <person name="Gachon C.M."/>
            <person name="Gaulin E."/>
            <person name="Govers F."/>
            <person name="Grenville-Briggs L."/>
            <person name="Horner N."/>
            <person name="Hostetler J."/>
            <person name="Jiang R.H."/>
            <person name="Johnson J."/>
            <person name="Krajaejun T."/>
            <person name="Lin H."/>
            <person name="Meijer H.J."/>
            <person name="Moore B."/>
            <person name="Morris P."/>
            <person name="Phuntmart V."/>
            <person name="Puiu D."/>
            <person name="Shetty J."/>
            <person name="Stajich J.E."/>
            <person name="Tripathy S."/>
            <person name="Wawra S."/>
            <person name="van West P."/>
            <person name="Whitty B.R."/>
            <person name="Coutinho P.M."/>
            <person name="Henrissat B."/>
            <person name="Martin F."/>
            <person name="Thomas P.D."/>
            <person name="Tyler B.M."/>
            <person name="De Vries R.P."/>
            <person name="Kamoun S."/>
            <person name="Yandell M."/>
            <person name="Tisserat N."/>
            <person name="Buell C.R."/>
        </authorList>
    </citation>
    <scope>NUCLEOTIDE SEQUENCE</scope>
    <source>
        <strain evidence="2">DAOM:BR144</strain>
    </source>
</reference>
<protein>
    <submittedName>
        <fullName evidence="1">Uncharacterized protein</fullName>
    </submittedName>
</protein>
<dbReference type="HOGENOM" id="CLU_2965929_0_0_1"/>